<dbReference type="EMBL" id="LSSM01007670">
    <property type="protein sequence ID" value="OMJ07359.1"/>
    <property type="molecule type" value="Genomic_DNA"/>
</dbReference>
<dbReference type="CDD" id="cd22857">
    <property type="entry name" value="WDR74"/>
    <property type="match status" value="1"/>
</dbReference>
<reference evidence="7" key="1">
    <citation type="submission" date="2017-01" db="EMBL/GenBank/DDBJ databases">
        <authorList>
            <person name="Wang Y."/>
            <person name="White M."/>
            <person name="Kvist S."/>
            <person name="Moncalvo J.-M."/>
        </authorList>
    </citation>
    <scope>NUCLEOTIDE SEQUENCE [LARGE SCALE GENOMIC DNA]</scope>
    <source>
        <strain evidence="7">ID-206-W2</strain>
    </source>
</reference>
<sequence>MRLYTGDESGLLKCINVKNLNEKHEDAPSNKKQRMKKDEAKNVQIKQNKKKDKAKTASDDESASTDPGKVTILNGKVSRQHNIEQMELVSIDSNNSHLFFIFIFLCYEPQIVVGRRNGQVDLINASTGNIDSTFSDSLFEDKVKLTFYGHHIKNYKYVGLQANNTHFISCTNVGNIRYQKFDFDSLTKSEIEDKDQIVEPFTMKLGYGMCRMKAQPDDISKFAVGGVEEDLKIWDINKVKFKPDTESATNVPSSHAIFIAKNVEHDELGLRQPVWITDIAFLNPGTADTTKVVTSTGYGQVRIYDTKASKKPVHNYEILTNPITNFCISKQNDHVMYLTDNTGVVSQIDLRTGFTTSTYNVSNGKITSMAVVGARGSHLATVGLNRKLIVYRISKKKEIVYQTYLKQSMTKVLWDDSINIEGEAEDYSHINDIWGDMDSTITPIQKSKRPRRVTRSSVKAATQAQTQAISDSDSDPDY</sequence>
<keyword evidence="7" id="KW-1185">Reference proteome</keyword>
<evidence type="ECO:0000256" key="1">
    <source>
        <dbReference type="ARBA" id="ARBA00007861"/>
    </source>
</evidence>
<dbReference type="InterPro" id="IPR036322">
    <property type="entry name" value="WD40_repeat_dom_sf"/>
</dbReference>
<dbReference type="SUPFAM" id="SSF50978">
    <property type="entry name" value="WD40 repeat-like"/>
    <property type="match status" value="1"/>
</dbReference>
<dbReference type="Gene3D" id="2.130.10.10">
    <property type="entry name" value="YVTN repeat-like/Quinoprotein amine dehydrogenase"/>
    <property type="match status" value="1"/>
</dbReference>
<dbReference type="GO" id="GO:0030687">
    <property type="term" value="C:preribosome, large subunit precursor"/>
    <property type="evidence" value="ECO:0007669"/>
    <property type="project" value="TreeGrafter"/>
</dbReference>
<gene>
    <name evidence="5" type="ORF">AYI69_g11481</name>
    <name evidence="6" type="ORF">AYI69_g2328</name>
</gene>
<dbReference type="EMBL" id="LSSM01000680">
    <property type="protein sequence ID" value="OMJ28204.1"/>
    <property type="molecule type" value="Genomic_DNA"/>
</dbReference>
<evidence type="ECO:0000313" key="7">
    <source>
        <dbReference type="Proteomes" id="UP000187429"/>
    </source>
</evidence>
<accession>A0A1R1WY98</accession>
<dbReference type="GO" id="GO:0042273">
    <property type="term" value="P:ribosomal large subunit biogenesis"/>
    <property type="evidence" value="ECO:0007669"/>
    <property type="project" value="InterPro"/>
</dbReference>
<feature type="region of interest" description="Disordered" evidence="4">
    <location>
        <begin position="445"/>
        <end position="478"/>
    </location>
</feature>
<dbReference type="InterPro" id="IPR037379">
    <property type="entry name" value="WDR74/Nsa1"/>
</dbReference>
<dbReference type="AlphaFoldDB" id="A0A1R1WY98"/>
<dbReference type="InterPro" id="IPR015943">
    <property type="entry name" value="WD40/YVTN_repeat-like_dom_sf"/>
</dbReference>
<dbReference type="PANTHER" id="PTHR16038">
    <property type="entry name" value="NOP SEVEN ASSOCIATED PROTEIN 1"/>
    <property type="match status" value="1"/>
</dbReference>
<evidence type="ECO:0000256" key="2">
    <source>
        <dbReference type="ARBA" id="ARBA00011187"/>
    </source>
</evidence>
<evidence type="ECO:0000313" key="5">
    <source>
        <dbReference type="EMBL" id="OMJ07359.1"/>
    </source>
</evidence>
<evidence type="ECO:0000256" key="4">
    <source>
        <dbReference type="SAM" id="MobiDB-lite"/>
    </source>
</evidence>
<comment type="caution">
    <text evidence="5">The sequence shown here is derived from an EMBL/GenBank/DDBJ whole genome shotgun (WGS) entry which is preliminary data.</text>
</comment>
<dbReference type="OrthoDB" id="18388at2759"/>
<feature type="compositionally biased region" description="Polar residues" evidence="4">
    <location>
        <begin position="455"/>
        <end position="471"/>
    </location>
</feature>
<reference evidence="5" key="2">
    <citation type="submission" date="2017-01" db="EMBL/GenBank/DDBJ databases">
        <authorList>
            <person name="Mah S.A."/>
            <person name="Swanson W.J."/>
            <person name="Moy G.W."/>
            <person name="Vacquier V.D."/>
        </authorList>
    </citation>
    <scope>NUCLEOTIDE SEQUENCE [LARGE SCALE GENOMIC DNA]</scope>
    <source>
        <strain evidence="5">ID-206-W2</strain>
    </source>
</reference>
<evidence type="ECO:0000256" key="3">
    <source>
        <dbReference type="ARBA" id="ARBA00014234"/>
    </source>
</evidence>
<protein>
    <recommendedName>
        <fullName evidence="3">Ribosome biogenesis protein NSA1</fullName>
    </recommendedName>
</protein>
<dbReference type="GO" id="GO:0005730">
    <property type="term" value="C:nucleolus"/>
    <property type="evidence" value="ECO:0007669"/>
    <property type="project" value="InterPro"/>
</dbReference>
<evidence type="ECO:0000313" key="6">
    <source>
        <dbReference type="EMBL" id="OMJ28204.1"/>
    </source>
</evidence>
<comment type="similarity">
    <text evidence="1">Belongs to the NSA1 family.</text>
</comment>
<dbReference type="PANTHER" id="PTHR16038:SF4">
    <property type="entry name" value="WD REPEAT-CONTAINING PROTEIN 74"/>
    <property type="match status" value="1"/>
</dbReference>
<dbReference type="Proteomes" id="UP000187429">
    <property type="component" value="Unassembled WGS sequence"/>
</dbReference>
<feature type="region of interest" description="Disordered" evidence="4">
    <location>
        <begin position="22"/>
        <end position="70"/>
    </location>
</feature>
<proteinExistence type="inferred from homology"/>
<comment type="subunit">
    <text evidence="2">Component of the pre-66S ribosomal particle.</text>
</comment>
<organism evidence="5 7">
    <name type="scientific">Smittium culicis</name>
    <dbReference type="NCBI Taxonomy" id="133412"/>
    <lineage>
        <taxon>Eukaryota</taxon>
        <taxon>Fungi</taxon>
        <taxon>Fungi incertae sedis</taxon>
        <taxon>Zoopagomycota</taxon>
        <taxon>Kickxellomycotina</taxon>
        <taxon>Harpellomycetes</taxon>
        <taxon>Harpellales</taxon>
        <taxon>Legeriomycetaceae</taxon>
        <taxon>Smittium</taxon>
    </lineage>
</organism>
<name>A0A1R1WY98_9FUNG</name>